<name>A0A0L7R9K6_9HYME</name>
<protein>
    <submittedName>
        <fullName evidence="3">Dynein-1-beta heavy chain, flagellar inner arm I1 complex</fullName>
    </submittedName>
</protein>
<feature type="domain" description="Dynein heavy chain tail" evidence="2">
    <location>
        <begin position="285"/>
        <end position="591"/>
    </location>
</feature>
<feature type="region of interest" description="Disordered" evidence="1">
    <location>
        <begin position="29"/>
        <end position="51"/>
    </location>
</feature>
<evidence type="ECO:0000313" key="3">
    <source>
        <dbReference type="EMBL" id="KOC67514.1"/>
    </source>
</evidence>
<keyword evidence="3" id="KW-0969">Cilium</keyword>
<evidence type="ECO:0000259" key="2">
    <source>
        <dbReference type="Pfam" id="PF08385"/>
    </source>
</evidence>
<dbReference type="OrthoDB" id="10251809at2759"/>
<dbReference type="InterPro" id="IPR013594">
    <property type="entry name" value="Dynein_heavy_tail"/>
</dbReference>
<keyword evidence="3" id="KW-0966">Cell projection</keyword>
<dbReference type="PANTHER" id="PTHR46532">
    <property type="entry name" value="MALE FERTILITY FACTOR KL5"/>
    <property type="match status" value="1"/>
</dbReference>
<keyword evidence="4" id="KW-1185">Reference proteome</keyword>
<sequence length="592" mass="69681">MSGKKEQKPEGSKKADKMVDYHREFLDMDTDEEDFGRQESPEVEEELPLEPEKPVYSEEELITLVKHVKDLTHYFFCDYLNWNECCDEIIREYFKSPSNIVLSIFYEKNELNAILNIPVQSSEGFTYFLRSPWQIYTPDNFRNTVSFGSVNKNVKNTVFKFMENIYAPIVLHSDDYASFVRNDVFVNLHEFMMRLMEEIYKPMDLTALYVPKERLLQTFSKASDKNDYFLLGENETTLFSEEDERKRKLVDRLEKIILFWIRQLRRATIISTRKMLVTKVCFFVDTNLKHLRTQLLNAEVRSIIDILKTLHSPSANTLGELTLRIDARLKEASSNLTYLNILNNFCKKLNIPEDVENSVTEALLLILYIWAESPFYSTTSNMETLCQAMSSQIMHQCIKYIELDVVLGNNPEMGIQMLEKCIFCCNIYKTIYDNLTVNVISYIKPDKKWNVNEQEVFNKIDTFKQRCYDVIEICKALIVFGRGNKIGLIGGPKGTDYEAYWREIESLFHESLDEIIMSGDIIFDVTKSIWLRKIRRFRYAVLQLENMVVNLINDIFENVKNIEEGIEAIYALQKFEKRKNLRDLLQNKWIQV</sequence>
<accession>A0A0L7R9K6</accession>
<dbReference type="EMBL" id="KQ414626">
    <property type="protein sequence ID" value="KOC67514.1"/>
    <property type="molecule type" value="Genomic_DNA"/>
</dbReference>
<reference evidence="3 4" key="1">
    <citation type="submission" date="2015-07" db="EMBL/GenBank/DDBJ databases">
        <title>The genome of Habropoda laboriosa.</title>
        <authorList>
            <person name="Pan H."/>
            <person name="Kapheim K."/>
        </authorList>
    </citation>
    <scope>NUCLEOTIDE SEQUENCE [LARGE SCALE GENOMIC DNA]</scope>
    <source>
        <strain evidence="3">0110345459</strain>
    </source>
</reference>
<dbReference type="Pfam" id="PF08385">
    <property type="entry name" value="DHC_N1"/>
    <property type="match status" value="1"/>
</dbReference>
<dbReference type="PANTHER" id="PTHR46532:SF11">
    <property type="entry name" value="DYNEIN AXONEMAL HEAVY CHAIN 12"/>
    <property type="match status" value="1"/>
</dbReference>
<organism evidence="3 4">
    <name type="scientific">Habropoda laboriosa</name>
    <dbReference type="NCBI Taxonomy" id="597456"/>
    <lineage>
        <taxon>Eukaryota</taxon>
        <taxon>Metazoa</taxon>
        <taxon>Ecdysozoa</taxon>
        <taxon>Arthropoda</taxon>
        <taxon>Hexapoda</taxon>
        <taxon>Insecta</taxon>
        <taxon>Pterygota</taxon>
        <taxon>Neoptera</taxon>
        <taxon>Endopterygota</taxon>
        <taxon>Hymenoptera</taxon>
        <taxon>Apocrita</taxon>
        <taxon>Aculeata</taxon>
        <taxon>Apoidea</taxon>
        <taxon>Anthophila</taxon>
        <taxon>Apidae</taxon>
        <taxon>Habropoda</taxon>
    </lineage>
</organism>
<evidence type="ECO:0000313" key="4">
    <source>
        <dbReference type="Proteomes" id="UP000053825"/>
    </source>
</evidence>
<dbReference type="AlphaFoldDB" id="A0A0L7R9K6"/>
<proteinExistence type="predicted"/>
<dbReference type="GO" id="GO:0007018">
    <property type="term" value="P:microtubule-based movement"/>
    <property type="evidence" value="ECO:0007669"/>
    <property type="project" value="InterPro"/>
</dbReference>
<keyword evidence="3" id="KW-0282">Flagellum</keyword>
<dbReference type="InterPro" id="IPR026983">
    <property type="entry name" value="DHC"/>
</dbReference>
<dbReference type="GO" id="GO:0045505">
    <property type="term" value="F:dynein intermediate chain binding"/>
    <property type="evidence" value="ECO:0007669"/>
    <property type="project" value="InterPro"/>
</dbReference>
<dbReference type="Proteomes" id="UP000053825">
    <property type="component" value="Unassembled WGS sequence"/>
</dbReference>
<dbReference type="GO" id="GO:0005858">
    <property type="term" value="C:axonemal dynein complex"/>
    <property type="evidence" value="ECO:0007669"/>
    <property type="project" value="TreeGrafter"/>
</dbReference>
<dbReference type="GO" id="GO:0051959">
    <property type="term" value="F:dynein light intermediate chain binding"/>
    <property type="evidence" value="ECO:0007669"/>
    <property type="project" value="InterPro"/>
</dbReference>
<gene>
    <name evidence="3" type="ORF">WH47_10966</name>
</gene>
<dbReference type="STRING" id="597456.A0A0L7R9K6"/>
<evidence type="ECO:0000256" key="1">
    <source>
        <dbReference type="SAM" id="MobiDB-lite"/>
    </source>
</evidence>